<keyword evidence="1" id="KW-0732">Signal</keyword>
<feature type="chain" id="PRO_5015192745" evidence="1">
    <location>
        <begin position="44"/>
        <end position="226"/>
    </location>
</feature>
<evidence type="ECO:0000256" key="1">
    <source>
        <dbReference type="SAM" id="SignalP"/>
    </source>
</evidence>
<evidence type="ECO:0000313" key="3">
    <source>
        <dbReference type="EMBL" id="PSK97617.1"/>
    </source>
</evidence>
<evidence type="ECO:0000313" key="4">
    <source>
        <dbReference type="Proteomes" id="UP000240542"/>
    </source>
</evidence>
<protein>
    <submittedName>
        <fullName evidence="3">Uncharacterized protein DUF1524</fullName>
    </submittedName>
</protein>
<proteinExistence type="predicted"/>
<dbReference type="InterPro" id="IPR011089">
    <property type="entry name" value="GmrSD_C"/>
</dbReference>
<name>A0A2P8DK69_9ACTN</name>
<gene>
    <name evidence="3" type="ORF">CLV63_1075</name>
</gene>
<dbReference type="EMBL" id="PYGA01000007">
    <property type="protein sequence ID" value="PSK97617.1"/>
    <property type="molecule type" value="Genomic_DNA"/>
</dbReference>
<feature type="domain" description="GmrSD restriction endonucleases C-terminal" evidence="2">
    <location>
        <begin position="125"/>
        <end position="216"/>
    </location>
</feature>
<sequence length="226" mass="24435">MSESTRSALETFMRTPLRRIPGAVLAAAATTLLVLGGAAPASAAPPPPPSLDEVRGLLAELEVEDEGSGSDYDRDLFPHWSTVEGNCNTREHVLKRDGDGVETGEDCYPTAGSWTSVFDDVTVSDPSEISVDHFVPLAEAWRSGADTWTTDEREKFANDIDTGQLWAVTPASNSAKGDKDPAKWMPEQESIHCDYALTWVHVKSTWKLSIDAEEKAAVEGLLDSAC</sequence>
<organism evidence="3 4">
    <name type="scientific">Murinocardiopsis flavida</name>
    <dbReference type="NCBI Taxonomy" id="645275"/>
    <lineage>
        <taxon>Bacteria</taxon>
        <taxon>Bacillati</taxon>
        <taxon>Actinomycetota</taxon>
        <taxon>Actinomycetes</taxon>
        <taxon>Streptosporangiales</taxon>
        <taxon>Nocardiopsidaceae</taxon>
        <taxon>Murinocardiopsis</taxon>
    </lineage>
</organism>
<dbReference type="PANTHER" id="PTHR24094:SF15">
    <property type="entry name" value="AMP-DEPENDENT SYNTHETASE_LIGASE DOMAIN-CONTAINING PROTEIN-RELATED"/>
    <property type="match status" value="1"/>
</dbReference>
<dbReference type="PANTHER" id="PTHR24094">
    <property type="entry name" value="SECRETED PROTEIN"/>
    <property type="match status" value="1"/>
</dbReference>
<accession>A0A2P8DK69</accession>
<feature type="signal peptide" evidence="1">
    <location>
        <begin position="1"/>
        <end position="43"/>
    </location>
</feature>
<comment type="caution">
    <text evidence="3">The sequence shown here is derived from an EMBL/GenBank/DDBJ whole genome shotgun (WGS) entry which is preliminary data.</text>
</comment>
<dbReference type="AlphaFoldDB" id="A0A2P8DK69"/>
<dbReference type="Pfam" id="PF07510">
    <property type="entry name" value="GmrSD_C"/>
    <property type="match status" value="1"/>
</dbReference>
<reference evidence="3 4" key="1">
    <citation type="submission" date="2018-03" db="EMBL/GenBank/DDBJ databases">
        <title>Genomic Encyclopedia of Archaeal and Bacterial Type Strains, Phase II (KMG-II): from individual species to whole genera.</title>
        <authorList>
            <person name="Goeker M."/>
        </authorList>
    </citation>
    <scope>NUCLEOTIDE SEQUENCE [LARGE SCALE GENOMIC DNA]</scope>
    <source>
        <strain evidence="3 4">DSM 45312</strain>
    </source>
</reference>
<dbReference type="Proteomes" id="UP000240542">
    <property type="component" value="Unassembled WGS sequence"/>
</dbReference>
<evidence type="ECO:0000259" key="2">
    <source>
        <dbReference type="Pfam" id="PF07510"/>
    </source>
</evidence>
<keyword evidence="4" id="KW-1185">Reference proteome</keyword>